<evidence type="ECO:0000256" key="7">
    <source>
        <dbReference type="PIRSR" id="PIRSR005096-2"/>
    </source>
</evidence>
<dbReference type="PANTHER" id="PTHR10091:SF0">
    <property type="entry name" value="GALACTOSE MUTAROTASE"/>
    <property type="match status" value="1"/>
</dbReference>
<gene>
    <name evidence="9" type="ORF">E4U82_17690</name>
</gene>
<feature type="binding site" evidence="8">
    <location>
        <begin position="175"/>
        <end position="177"/>
    </location>
    <ligand>
        <name>beta-D-galactose</name>
        <dbReference type="ChEBI" id="CHEBI:27667"/>
    </ligand>
</feature>
<dbReference type="CDD" id="cd09019">
    <property type="entry name" value="galactose_mutarotase_like"/>
    <property type="match status" value="1"/>
</dbReference>
<comment type="catalytic activity">
    <reaction evidence="5">
        <text>alpha-D-glucose = beta-D-glucose</text>
        <dbReference type="Rhea" id="RHEA:10264"/>
        <dbReference type="ChEBI" id="CHEBI:15903"/>
        <dbReference type="ChEBI" id="CHEBI:17925"/>
        <dbReference type="EC" id="5.1.3.3"/>
    </reaction>
</comment>
<dbReference type="GO" id="GO:0005737">
    <property type="term" value="C:cytoplasm"/>
    <property type="evidence" value="ECO:0007669"/>
    <property type="project" value="TreeGrafter"/>
</dbReference>
<evidence type="ECO:0000313" key="10">
    <source>
        <dbReference type="Proteomes" id="UP000298484"/>
    </source>
</evidence>
<dbReference type="EC" id="5.1.3.3" evidence="5"/>
<evidence type="ECO:0000256" key="2">
    <source>
        <dbReference type="ARBA" id="ARBA00006206"/>
    </source>
</evidence>
<dbReference type="InterPro" id="IPR014718">
    <property type="entry name" value="GH-type_carb-bd"/>
</dbReference>
<dbReference type="RefSeq" id="WP_135111496.1">
    <property type="nucleotide sequence ID" value="NZ_SRHY01000053.1"/>
</dbReference>
<keyword evidence="4 5" id="KW-0119">Carbohydrate metabolism</keyword>
<evidence type="ECO:0000256" key="5">
    <source>
        <dbReference type="PIRNR" id="PIRNR005096"/>
    </source>
</evidence>
<dbReference type="Gene3D" id="2.70.98.10">
    <property type="match status" value="1"/>
</dbReference>
<keyword evidence="10" id="KW-1185">Reference proteome</keyword>
<organism evidence="9 10">
    <name type="scientific">Lentibacillus salicampi</name>
    <dbReference type="NCBI Taxonomy" id="175306"/>
    <lineage>
        <taxon>Bacteria</taxon>
        <taxon>Bacillati</taxon>
        <taxon>Bacillota</taxon>
        <taxon>Bacilli</taxon>
        <taxon>Bacillales</taxon>
        <taxon>Bacillaceae</taxon>
        <taxon>Lentibacillus</taxon>
    </lineage>
</organism>
<dbReference type="NCBIfam" id="NF008277">
    <property type="entry name" value="PRK11055.1"/>
    <property type="match status" value="1"/>
</dbReference>
<dbReference type="InterPro" id="IPR015443">
    <property type="entry name" value="Aldose_1-epimerase"/>
</dbReference>
<comment type="caution">
    <text evidence="9">The sequence shown here is derived from an EMBL/GenBank/DDBJ whole genome shotgun (WGS) entry which is preliminary data.</text>
</comment>
<dbReference type="InterPro" id="IPR011013">
    <property type="entry name" value="Gal_mutarotase_sf_dom"/>
</dbReference>
<evidence type="ECO:0000256" key="3">
    <source>
        <dbReference type="ARBA" id="ARBA00023235"/>
    </source>
</evidence>
<dbReference type="InterPro" id="IPR047215">
    <property type="entry name" value="Galactose_mutarotase-like"/>
</dbReference>
<evidence type="ECO:0000256" key="6">
    <source>
        <dbReference type="PIRSR" id="PIRSR005096-1"/>
    </source>
</evidence>
<dbReference type="AlphaFoldDB" id="A0A4Y9A976"/>
<dbReference type="PANTHER" id="PTHR10091">
    <property type="entry name" value="ALDOSE-1-EPIMERASE"/>
    <property type="match status" value="1"/>
</dbReference>
<dbReference type="PIRSF" id="PIRSF005096">
    <property type="entry name" value="GALM"/>
    <property type="match status" value="1"/>
</dbReference>
<name>A0A4Y9A976_9BACI</name>
<evidence type="ECO:0000256" key="8">
    <source>
        <dbReference type="PIRSR" id="PIRSR005096-3"/>
    </source>
</evidence>
<dbReference type="GO" id="GO:0004034">
    <property type="term" value="F:aldose 1-epimerase activity"/>
    <property type="evidence" value="ECO:0007669"/>
    <property type="project" value="UniProtKB-EC"/>
</dbReference>
<evidence type="ECO:0000256" key="4">
    <source>
        <dbReference type="ARBA" id="ARBA00023277"/>
    </source>
</evidence>
<protein>
    <recommendedName>
        <fullName evidence="5">Aldose 1-epimerase</fullName>
        <ecNumber evidence="5">5.1.3.3</ecNumber>
    </recommendedName>
</protein>
<feature type="binding site" evidence="7">
    <location>
        <position position="248"/>
    </location>
    <ligand>
        <name>beta-D-galactose</name>
        <dbReference type="ChEBI" id="CHEBI:27667"/>
    </ligand>
</feature>
<feature type="active site" description="Proton donor" evidence="6">
    <location>
        <position position="175"/>
    </location>
</feature>
<comment type="similarity">
    <text evidence="2 5">Belongs to the aldose epimerase family.</text>
</comment>
<evidence type="ECO:0000256" key="1">
    <source>
        <dbReference type="ARBA" id="ARBA00005028"/>
    </source>
</evidence>
<dbReference type="GO" id="GO:0033499">
    <property type="term" value="P:galactose catabolic process via UDP-galactose, Leloir pathway"/>
    <property type="evidence" value="ECO:0007669"/>
    <property type="project" value="TreeGrafter"/>
</dbReference>
<dbReference type="SUPFAM" id="SSF74650">
    <property type="entry name" value="Galactose mutarotase-like"/>
    <property type="match status" value="1"/>
</dbReference>
<dbReference type="UniPathway" id="UPA00242"/>
<dbReference type="Pfam" id="PF01263">
    <property type="entry name" value="Aldose_epim"/>
    <property type="match status" value="1"/>
</dbReference>
<dbReference type="Proteomes" id="UP000298484">
    <property type="component" value="Unassembled WGS sequence"/>
</dbReference>
<feature type="active site" description="Proton acceptor" evidence="6">
    <location>
        <position position="307"/>
    </location>
</feature>
<dbReference type="GO" id="GO:0030246">
    <property type="term" value="F:carbohydrate binding"/>
    <property type="evidence" value="ECO:0007669"/>
    <property type="project" value="InterPro"/>
</dbReference>
<evidence type="ECO:0000313" key="9">
    <source>
        <dbReference type="EMBL" id="TFJ91430.1"/>
    </source>
</evidence>
<dbReference type="GO" id="GO:0006006">
    <property type="term" value="P:glucose metabolic process"/>
    <property type="evidence" value="ECO:0007669"/>
    <property type="project" value="TreeGrafter"/>
</dbReference>
<dbReference type="OrthoDB" id="9779408at2"/>
<reference evidence="9 10" key="1">
    <citation type="submission" date="2019-03" db="EMBL/GenBank/DDBJ databases">
        <title>Genome sequence of Lentibacillus salicampi ATCC BAA-719.</title>
        <authorList>
            <person name="Maclea K.S."/>
            <person name="Simoes Junior M."/>
        </authorList>
    </citation>
    <scope>NUCLEOTIDE SEQUENCE [LARGE SCALE GENOMIC DNA]</scope>
    <source>
        <strain evidence="9 10">ATCC BAA-719</strain>
    </source>
</reference>
<keyword evidence="3 5" id="KW-0413">Isomerase</keyword>
<sequence>MDITEKRVHGTWREFTLSNDHGMSVSILNFGGIITNLLVPDQHGKTENVVLGYRSYADYEDNPNYLGAQIGRVAGRIKNGHFHLNGSRYELTKNEDKHHLHGGPNGFHQVIWNSETRHSENAVTLVLTSMSKHLENGYPGNLDVSITYTLNNANELTLNYQATSDHDTPVAMTNHTYFNLSGDMKDTVHNHHVQFDSRYMAELDEELIPTGHLIEPADTPFDFRDGRLLGGGLKPETTQQKIAGNGYDHYFMFGNEKTVIVSEKNTGRTMKIHTSEPGMVLYTANGLDEGLKLNEGLSQKYAGVCFEAQAHPAALYHEGFPNVILQTGETYRSYIKYSFK</sequence>
<dbReference type="EMBL" id="SRHY01000053">
    <property type="protein sequence ID" value="TFJ91430.1"/>
    <property type="molecule type" value="Genomic_DNA"/>
</dbReference>
<accession>A0A4Y9A976</accession>
<dbReference type="InterPro" id="IPR008183">
    <property type="entry name" value="Aldose_1/G6P_1-epimerase"/>
</dbReference>
<proteinExistence type="inferred from homology"/>
<comment type="pathway">
    <text evidence="1 5">Carbohydrate metabolism; hexose metabolism.</text>
</comment>